<reference evidence="1 2" key="1">
    <citation type="submission" date="2023-04" db="EMBL/GenBank/DDBJ databases">
        <title>Forest soil microbial communities from Buena Vista Peninsula, Colon Province, Panama.</title>
        <authorList>
            <person name="Bouskill N."/>
        </authorList>
    </citation>
    <scope>NUCLEOTIDE SEQUENCE [LARGE SCALE GENOMIC DNA]</scope>
    <source>
        <strain evidence="1 2">AC80</strain>
    </source>
</reference>
<gene>
    <name evidence="1" type="ORF">M2272_004015</name>
</gene>
<sequence>MWRLLPEPNAELAIPGAAYRLLVPASLGVDLTSIAGKESDYMPRHGMVVALLAARIIHARSARVTH</sequence>
<accession>A0ABT6L339</accession>
<proteinExistence type="predicted"/>
<name>A0ABT6L339_9MYCO</name>
<organism evidence="1 2">
    <name type="scientific">Mycolicibacterium frederiksbergense</name>
    <dbReference type="NCBI Taxonomy" id="117567"/>
    <lineage>
        <taxon>Bacteria</taxon>
        <taxon>Bacillati</taxon>
        <taxon>Actinomycetota</taxon>
        <taxon>Actinomycetes</taxon>
        <taxon>Mycobacteriales</taxon>
        <taxon>Mycobacteriaceae</taxon>
        <taxon>Mycolicibacterium</taxon>
    </lineage>
</organism>
<dbReference type="Proteomes" id="UP001160130">
    <property type="component" value="Unassembled WGS sequence"/>
</dbReference>
<dbReference type="EMBL" id="JARXVE010000006">
    <property type="protein sequence ID" value="MDH6197362.1"/>
    <property type="molecule type" value="Genomic_DNA"/>
</dbReference>
<comment type="caution">
    <text evidence="1">The sequence shown here is derived from an EMBL/GenBank/DDBJ whole genome shotgun (WGS) entry which is preliminary data.</text>
</comment>
<evidence type="ECO:0000313" key="1">
    <source>
        <dbReference type="EMBL" id="MDH6197362.1"/>
    </source>
</evidence>
<keyword evidence="2" id="KW-1185">Reference proteome</keyword>
<protein>
    <submittedName>
        <fullName evidence="1">Uncharacterized protein</fullName>
    </submittedName>
</protein>
<evidence type="ECO:0000313" key="2">
    <source>
        <dbReference type="Proteomes" id="UP001160130"/>
    </source>
</evidence>